<dbReference type="HOGENOM" id="CLU_3414322_0_0_1"/>
<protein>
    <submittedName>
        <fullName evidence="1">Uncharacterized protein</fullName>
    </submittedName>
</protein>
<evidence type="ECO:0000313" key="2">
    <source>
        <dbReference type="Proteomes" id="UP000029867"/>
    </source>
</evidence>
<comment type="caution">
    <text evidence="1">The sequence shown here is derived from an EMBL/GenBank/DDBJ whole genome shotgun (WGS) entry which is preliminary data.</text>
</comment>
<reference evidence="2" key="1">
    <citation type="journal article" date="2014" name="Microb. Cell Fact.">
        <title>Exploiting Issatchenkia orientalis SD108 for succinic acid production.</title>
        <authorList>
            <person name="Xiao H."/>
            <person name="Shao Z."/>
            <person name="Jiang Y."/>
            <person name="Dole S."/>
            <person name="Zhao H."/>
        </authorList>
    </citation>
    <scope>NUCLEOTIDE SEQUENCE [LARGE SCALE GENOMIC DNA]</scope>
    <source>
        <strain evidence="2">SD108</strain>
    </source>
</reference>
<evidence type="ECO:0000313" key="1">
    <source>
        <dbReference type="EMBL" id="KGK34570.1"/>
    </source>
</evidence>
<gene>
    <name evidence="1" type="ORF">JL09_g6282</name>
</gene>
<dbReference type="Proteomes" id="UP000029867">
    <property type="component" value="Unassembled WGS sequence"/>
</dbReference>
<proteinExistence type="predicted"/>
<name>A0A099NPV9_PICKU</name>
<sequence>AELEAELEDPNVDVGSERACSAEFWAAF</sequence>
<feature type="non-terminal residue" evidence="1">
    <location>
        <position position="1"/>
    </location>
</feature>
<dbReference type="AlphaFoldDB" id="A0A099NPV9"/>
<accession>A0A099NPV9</accession>
<organism evidence="1 2">
    <name type="scientific">Pichia kudriavzevii</name>
    <name type="common">Yeast</name>
    <name type="synonym">Issatchenkia orientalis</name>
    <dbReference type="NCBI Taxonomy" id="4909"/>
    <lineage>
        <taxon>Eukaryota</taxon>
        <taxon>Fungi</taxon>
        <taxon>Dikarya</taxon>
        <taxon>Ascomycota</taxon>
        <taxon>Saccharomycotina</taxon>
        <taxon>Pichiomycetes</taxon>
        <taxon>Pichiales</taxon>
        <taxon>Pichiaceae</taxon>
        <taxon>Pichia</taxon>
    </lineage>
</organism>
<dbReference type="EMBL" id="JQFK01001505">
    <property type="protein sequence ID" value="KGK34570.1"/>
    <property type="molecule type" value="Genomic_DNA"/>
</dbReference>